<reference evidence="1" key="1">
    <citation type="submission" date="2021-03" db="EMBL/GenBank/DDBJ databases">
        <title>Antimicrobial resistance genes in bacteria isolated from Japanese honey, and their potential for conferring macrolide and lincosamide resistance in the American foulbrood pathogen Paenibacillus larvae.</title>
        <authorList>
            <person name="Okamoto M."/>
            <person name="Kumagai M."/>
            <person name="Kanamori H."/>
            <person name="Takamatsu D."/>
        </authorList>
    </citation>
    <scope>NUCLEOTIDE SEQUENCE</scope>
    <source>
        <strain evidence="1">J2TS6</strain>
    </source>
</reference>
<dbReference type="Proteomes" id="UP000679779">
    <property type="component" value="Unassembled WGS sequence"/>
</dbReference>
<sequence>MIEINAKSLKHNGRPVLFAMMDQESIGISNIVYPDTQINLYGDGKALRPRAF</sequence>
<keyword evidence="2" id="KW-1185">Reference proteome</keyword>
<gene>
    <name evidence="1" type="ORF">J2TS6_28720</name>
</gene>
<name>A0A919XFC1_9BACL</name>
<protein>
    <submittedName>
        <fullName evidence="1">Uncharacterized protein</fullName>
    </submittedName>
</protein>
<proteinExistence type="predicted"/>
<dbReference type="AlphaFoldDB" id="A0A919XFC1"/>
<accession>A0A919XFC1</accession>
<organism evidence="1 2">
    <name type="scientific">Paenibacillus albilobatus</name>
    <dbReference type="NCBI Taxonomy" id="2716884"/>
    <lineage>
        <taxon>Bacteria</taxon>
        <taxon>Bacillati</taxon>
        <taxon>Bacillota</taxon>
        <taxon>Bacilli</taxon>
        <taxon>Bacillales</taxon>
        <taxon>Paenibacillaceae</taxon>
        <taxon>Paenibacillus</taxon>
    </lineage>
</organism>
<evidence type="ECO:0000313" key="2">
    <source>
        <dbReference type="Proteomes" id="UP000679779"/>
    </source>
</evidence>
<comment type="caution">
    <text evidence="1">The sequence shown here is derived from an EMBL/GenBank/DDBJ whole genome shotgun (WGS) entry which is preliminary data.</text>
</comment>
<evidence type="ECO:0000313" key="1">
    <source>
        <dbReference type="EMBL" id="GIO31731.1"/>
    </source>
</evidence>
<dbReference type="EMBL" id="BORQ01000003">
    <property type="protein sequence ID" value="GIO31731.1"/>
    <property type="molecule type" value="Genomic_DNA"/>
</dbReference>